<dbReference type="Proteomes" id="UP000325813">
    <property type="component" value="Segment"/>
</dbReference>
<organism evidence="1 2">
    <name type="scientific">Gordonia phage Ranch</name>
    <dbReference type="NCBI Taxonomy" id="2599848"/>
    <lineage>
        <taxon>Viruses</taxon>
        <taxon>Duplodnaviria</taxon>
        <taxon>Heunggongvirae</taxon>
        <taxon>Uroviricota</taxon>
        <taxon>Caudoviricetes</taxon>
        <taxon>Dovevirinae</taxon>
        <taxon>Lambovirus</taxon>
        <taxon>Lambovirus ranch</taxon>
    </lineage>
</organism>
<dbReference type="RefSeq" id="YP_009852497.1">
    <property type="nucleotide sequence ID" value="NC_048813.1"/>
</dbReference>
<keyword evidence="2" id="KW-1185">Reference proteome</keyword>
<sequence length="160" mass="18313">MRIHFRPDRSKVGAESIKLAIGLLHDERHTMKFTRLTGSDGLTHFCDHEHAPSYHCGREANHEVRHFESDHDGDFQWCEYRCPLHAVEAFQPGAEGTIEKLDDGETIYVQSFVAYGWRRDWGYVVWRGDSREGGWVAVKDPMDLDTAVDLLGGIERLMGV</sequence>
<name>A0A5J6TRE7_9CAUD</name>
<proteinExistence type="predicted"/>
<dbReference type="KEGG" id="vg:55623126"/>
<reference evidence="1 2" key="1">
    <citation type="submission" date="2019-07" db="EMBL/GenBank/DDBJ databases">
        <authorList>
            <person name="Fryberger R.B."/>
            <person name="Stoner T.H."/>
            <person name="Garlena R.A."/>
            <person name="Russell D.A."/>
            <person name="Pope W.H."/>
            <person name="Jacobs-Sera D."/>
            <person name="Hatfull G.F."/>
        </authorList>
    </citation>
    <scope>NUCLEOTIDE SEQUENCE [LARGE SCALE GENOMIC DNA]</scope>
</reference>
<dbReference type="EMBL" id="MN234207">
    <property type="protein sequence ID" value="QFG12409.1"/>
    <property type="molecule type" value="Genomic_DNA"/>
</dbReference>
<accession>A0A5J6TRE7</accession>
<gene>
    <name evidence="1" type="primary">45</name>
    <name evidence="1" type="ORF">PBI_RANCH_45</name>
</gene>
<dbReference type="GeneID" id="55623126"/>
<evidence type="ECO:0000313" key="2">
    <source>
        <dbReference type="Proteomes" id="UP000325813"/>
    </source>
</evidence>
<protein>
    <submittedName>
        <fullName evidence="1">Uncharacterized protein</fullName>
    </submittedName>
</protein>
<evidence type="ECO:0000313" key="1">
    <source>
        <dbReference type="EMBL" id="QFG12409.1"/>
    </source>
</evidence>